<dbReference type="OrthoDB" id="7130006at2759"/>
<name>A0A1W0X7J1_HYPEX</name>
<feature type="domain" description="AB hydrolase-1" evidence="2">
    <location>
        <begin position="11"/>
        <end position="251"/>
    </location>
</feature>
<dbReference type="Gene3D" id="3.40.50.1820">
    <property type="entry name" value="alpha/beta hydrolase"/>
    <property type="match status" value="1"/>
</dbReference>
<dbReference type="InterPro" id="IPR029058">
    <property type="entry name" value="AB_hydrolase_fold"/>
</dbReference>
<dbReference type="EMBL" id="MTYJ01000012">
    <property type="protein sequence ID" value="OQV23384.1"/>
    <property type="molecule type" value="Genomic_DNA"/>
</dbReference>
<proteinExistence type="predicted"/>
<sequence>MPFTPNVHYKMLHGFPSSSHQFRSLIGLLGLDFHIVAPDLPGFGFSSHPNYSDFAYTFDNLANVIENFTEIIGLNKYAIYVFDYGAPVGFRLAMRHPDRIAAIITQNGNAYEEGLSDAWNPVREYWKEPSNANRDAVRTALLTYEATKWQYIHGVNDTTLIAPESYELDWALLQRPGIMDIQLDLFLDYASNLKLYPAFQRYFTEKQPKLLAVWGKNNPFFLPAGAEAFWRDLPHAQVFLLDTGHFALETHGSSIVEHILKFLG</sequence>
<dbReference type="AlphaFoldDB" id="A0A1W0X7J1"/>
<evidence type="ECO:0000256" key="1">
    <source>
        <dbReference type="ARBA" id="ARBA00022801"/>
    </source>
</evidence>
<dbReference type="Proteomes" id="UP000192578">
    <property type="component" value="Unassembled WGS sequence"/>
</dbReference>
<accession>A0A1W0X7J1</accession>
<dbReference type="SUPFAM" id="SSF53474">
    <property type="entry name" value="alpha/beta-Hydrolases"/>
    <property type="match status" value="1"/>
</dbReference>
<keyword evidence="1 3" id="KW-0378">Hydrolase</keyword>
<dbReference type="InterPro" id="IPR000073">
    <property type="entry name" value="AB_hydrolase_1"/>
</dbReference>
<dbReference type="PANTHER" id="PTHR42977">
    <property type="entry name" value="HYDROLASE-RELATED"/>
    <property type="match status" value="1"/>
</dbReference>
<dbReference type="GO" id="GO:0004301">
    <property type="term" value="F:epoxide hydrolase activity"/>
    <property type="evidence" value="ECO:0007669"/>
    <property type="project" value="TreeGrafter"/>
</dbReference>
<dbReference type="PRINTS" id="PR00111">
    <property type="entry name" value="ABHYDROLASE"/>
</dbReference>
<evidence type="ECO:0000259" key="2">
    <source>
        <dbReference type="Pfam" id="PF00561"/>
    </source>
</evidence>
<evidence type="ECO:0000313" key="3">
    <source>
        <dbReference type="EMBL" id="OQV23384.1"/>
    </source>
</evidence>
<keyword evidence="4" id="KW-1185">Reference proteome</keyword>
<reference evidence="4" key="1">
    <citation type="submission" date="2017-01" db="EMBL/GenBank/DDBJ databases">
        <title>Comparative genomics of anhydrobiosis in the tardigrade Hypsibius dujardini.</title>
        <authorList>
            <person name="Yoshida Y."/>
            <person name="Koutsovoulos G."/>
            <person name="Laetsch D."/>
            <person name="Stevens L."/>
            <person name="Kumar S."/>
            <person name="Horikawa D."/>
            <person name="Ishino K."/>
            <person name="Komine S."/>
            <person name="Tomita M."/>
            <person name="Blaxter M."/>
            <person name="Arakawa K."/>
        </authorList>
    </citation>
    <scope>NUCLEOTIDE SEQUENCE [LARGE SCALE GENOMIC DNA]</scope>
    <source>
        <strain evidence="4">Z151</strain>
    </source>
</reference>
<comment type="caution">
    <text evidence="3">The sequence shown here is derived from an EMBL/GenBank/DDBJ whole genome shotgun (WGS) entry which is preliminary data.</text>
</comment>
<dbReference type="Pfam" id="PF00561">
    <property type="entry name" value="Abhydrolase_1"/>
    <property type="match status" value="1"/>
</dbReference>
<protein>
    <submittedName>
        <fullName evidence="3">Hydrolase</fullName>
    </submittedName>
</protein>
<dbReference type="PANTHER" id="PTHR42977:SF3">
    <property type="entry name" value="AB HYDROLASE-1 DOMAIN-CONTAINING PROTEIN"/>
    <property type="match status" value="1"/>
</dbReference>
<dbReference type="PRINTS" id="PR00412">
    <property type="entry name" value="EPOXHYDRLASE"/>
</dbReference>
<evidence type="ECO:0000313" key="4">
    <source>
        <dbReference type="Proteomes" id="UP000192578"/>
    </source>
</evidence>
<organism evidence="3 4">
    <name type="scientific">Hypsibius exemplaris</name>
    <name type="common">Freshwater tardigrade</name>
    <dbReference type="NCBI Taxonomy" id="2072580"/>
    <lineage>
        <taxon>Eukaryota</taxon>
        <taxon>Metazoa</taxon>
        <taxon>Ecdysozoa</taxon>
        <taxon>Tardigrada</taxon>
        <taxon>Eutardigrada</taxon>
        <taxon>Parachela</taxon>
        <taxon>Hypsibioidea</taxon>
        <taxon>Hypsibiidae</taxon>
        <taxon>Hypsibius</taxon>
    </lineage>
</organism>
<dbReference type="InterPro" id="IPR051340">
    <property type="entry name" value="Haloalkane_dehalogenase"/>
</dbReference>
<dbReference type="InterPro" id="IPR000639">
    <property type="entry name" value="Epox_hydrolase-like"/>
</dbReference>
<gene>
    <name evidence="3" type="ORF">BV898_02830</name>
</gene>